<dbReference type="Proteomes" id="UP001174694">
    <property type="component" value="Unassembled WGS sequence"/>
</dbReference>
<name>A0AA38RSP8_9PEZI</name>
<feature type="transmembrane region" description="Helical" evidence="1">
    <location>
        <begin position="352"/>
        <end position="371"/>
    </location>
</feature>
<gene>
    <name evidence="3" type="ORF">NKR23_g8629</name>
</gene>
<evidence type="ECO:0000256" key="1">
    <source>
        <dbReference type="SAM" id="Phobius"/>
    </source>
</evidence>
<feature type="signal peptide" evidence="2">
    <location>
        <begin position="1"/>
        <end position="25"/>
    </location>
</feature>
<keyword evidence="4" id="KW-1185">Reference proteome</keyword>
<accession>A0AA38RSP8</accession>
<proteinExistence type="predicted"/>
<feature type="transmembrane region" description="Helical" evidence="1">
    <location>
        <begin position="256"/>
        <end position="284"/>
    </location>
</feature>
<evidence type="ECO:0000313" key="4">
    <source>
        <dbReference type="Proteomes" id="UP001174694"/>
    </source>
</evidence>
<keyword evidence="1" id="KW-1133">Transmembrane helix</keyword>
<evidence type="ECO:0000313" key="3">
    <source>
        <dbReference type="EMBL" id="KAJ9138202.1"/>
    </source>
</evidence>
<feature type="transmembrane region" description="Helical" evidence="1">
    <location>
        <begin position="322"/>
        <end position="340"/>
    </location>
</feature>
<keyword evidence="1" id="KW-0472">Membrane</keyword>
<feature type="transmembrane region" description="Helical" evidence="1">
    <location>
        <begin position="215"/>
        <end position="235"/>
    </location>
</feature>
<dbReference type="EMBL" id="JANBVO010000031">
    <property type="protein sequence ID" value="KAJ9138202.1"/>
    <property type="molecule type" value="Genomic_DNA"/>
</dbReference>
<feature type="transmembrane region" description="Helical" evidence="1">
    <location>
        <begin position="175"/>
        <end position="195"/>
    </location>
</feature>
<dbReference type="AlphaFoldDB" id="A0AA38RSP8"/>
<evidence type="ECO:0000256" key="2">
    <source>
        <dbReference type="SAM" id="SignalP"/>
    </source>
</evidence>
<keyword evidence="2" id="KW-0732">Signal</keyword>
<reference evidence="3" key="1">
    <citation type="submission" date="2022-07" db="EMBL/GenBank/DDBJ databases">
        <title>Fungi with potential for degradation of polypropylene.</title>
        <authorList>
            <person name="Gostincar C."/>
        </authorList>
    </citation>
    <scope>NUCLEOTIDE SEQUENCE</scope>
    <source>
        <strain evidence="3">EXF-13308</strain>
    </source>
</reference>
<feature type="chain" id="PRO_5043557430" evidence="2">
    <location>
        <begin position="26"/>
        <end position="393"/>
    </location>
</feature>
<organism evidence="3 4">
    <name type="scientific">Pleurostoma richardsiae</name>
    <dbReference type="NCBI Taxonomy" id="41990"/>
    <lineage>
        <taxon>Eukaryota</taxon>
        <taxon>Fungi</taxon>
        <taxon>Dikarya</taxon>
        <taxon>Ascomycota</taxon>
        <taxon>Pezizomycotina</taxon>
        <taxon>Sordariomycetes</taxon>
        <taxon>Sordariomycetidae</taxon>
        <taxon>Calosphaeriales</taxon>
        <taxon>Pleurostomataceae</taxon>
        <taxon>Pleurostoma</taxon>
    </lineage>
</organism>
<keyword evidence="1" id="KW-0812">Transmembrane</keyword>
<sequence length="393" mass="41437">MASSSFLAKTVFVLLAASAADSIIGLNIRNGFFALNDSLMAQRPLLLPQPGPPLPMRTRYTALAPLDAHLSGLLMFFWPAVTGELPALSLFAVYMAGQIVPAHALVMLEGLRGANRGRVTSFSTVWGMVYQSIPWGVVKPIYWAVNLWTAPTARVSSSTPTKEAQASLAIDSTQLLVLPVAITLGLIAPTVLAAVELPGVGSLGQQQGFLALWQGFPILVAVFQALLASVVRMISGTPLPSTPEAKAAMANNLRTVYLFCLTVAFVTHVGTLMFASMGLSAIFAPDSPPADLKSVLVPMSPLSGATVKSMAEGCLVLLQYDMYYACGSTLLWAGIMYARGTDSPRLAVLSKGLFLALIFGPGGAAMALIAARDERVLLSKTTSEPQPALKNTA</sequence>
<protein>
    <submittedName>
        <fullName evidence="3">Uncharacterized protein</fullName>
    </submittedName>
</protein>
<feature type="transmembrane region" description="Helical" evidence="1">
    <location>
        <begin position="85"/>
        <end position="108"/>
    </location>
</feature>
<comment type="caution">
    <text evidence="3">The sequence shown here is derived from an EMBL/GenBank/DDBJ whole genome shotgun (WGS) entry which is preliminary data.</text>
</comment>